<protein>
    <submittedName>
        <fullName evidence="3">Aste57867_22531 protein</fullName>
    </submittedName>
</protein>
<evidence type="ECO:0000313" key="4">
    <source>
        <dbReference type="Proteomes" id="UP000332933"/>
    </source>
</evidence>
<evidence type="ECO:0000313" key="3">
    <source>
        <dbReference type="EMBL" id="VFT99191.1"/>
    </source>
</evidence>
<proteinExistence type="predicted"/>
<feature type="transmembrane region" description="Helical" evidence="1">
    <location>
        <begin position="29"/>
        <end position="49"/>
    </location>
</feature>
<dbReference type="Proteomes" id="UP000332933">
    <property type="component" value="Unassembled WGS sequence"/>
</dbReference>
<gene>
    <name evidence="3" type="primary">Aste57867_22531</name>
    <name evidence="2" type="ORF">As57867_022461</name>
    <name evidence="3" type="ORF">ASTE57867_22531</name>
</gene>
<name>A0A485LLN0_9STRA</name>
<keyword evidence="1" id="KW-0812">Transmembrane</keyword>
<reference evidence="2" key="2">
    <citation type="submission" date="2019-06" db="EMBL/GenBank/DDBJ databases">
        <title>Genomics analysis of Aphanomyces spp. identifies a new class of oomycete effector associated with host adaptation.</title>
        <authorList>
            <person name="Gaulin E."/>
        </authorList>
    </citation>
    <scope>NUCLEOTIDE SEQUENCE</scope>
    <source>
        <strain evidence="2">CBS 578.67</strain>
    </source>
</reference>
<feature type="transmembrane region" description="Helical" evidence="1">
    <location>
        <begin position="125"/>
        <end position="145"/>
    </location>
</feature>
<keyword evidence="1" id="KW-1133">Transmembrane helix</keyword>
<evidence type="ECO:0000313" key="2">
    <source>
        <dbReference type="EMBL" id="KAF0685602.1"/>
    </source>
</evidence>
<accession>A0A485LLN0</accession>
<sequence length="257" mass="28752">MTEYLTPYDDAVNLGDLPTNLALYLRNTVWYVTSAVIVVAGLVAVYVILSRGHIKVLNPLELQRVGAIVWIADHCSLCLVFNESTSYFQVLRDPWYKTLLAANEVSRLVAIVNDIAMAFTREYTVYYATINSVLFWLVIVALSVASPMSHSVTIDMQCQLAQVDFQIVCTSGVVTSGHVSRYLFYTSTWVVDNIYYMDRMSAALNGLLTLRYDQTIYGLDTKLWRTFCIDVPAKGFAPTHHPLAEAAKFAIPLTATP</sequence>
<dbReference type="EMBL" id="VJMH01007067">
    <property type="protein sequence ID" value="KAF0685602.1"/>
    <property type="molecule type" value="Genomic_DNA"/>
</dbReference>
<dbReference type="AlphaFoldDB" id="A0A485LLN0"/>
<evidence type="ECO:0000256" key="1">
    <source>
        <dbReference type="SAM" id="Phobius"/>
    </source>
</evidence>
<keyword evidence="1" id="KW-0472">Membrane</keyword>
<reference evidence="3 4" key="1">
    <citation type="submission" date="2019-03" db="EMBL/GenBank/DDBJ databases">
        <authorList>
            <person name="Gaulin E."/>
            <person name="Dumas B."/>
        </authorList>
    </citation>
    <scope>NUCLEOTIDE SEQUENCE [LARGE SCALE GENOMIC DNA]</scope>
    <source>
        <strain evidence="3">CBS 568.67</strain>
    </source>
</reference>
<organism evidence="3 4">
    <name type="scientific">Aphanomyces stellatus</name>
    <dbReference type="NCBI Taxonomy" id="120398"/>
    <lineage>
        <taxon>Eukaryota</taxon>
        <taxon>Sar</taxon>
        <taxon>Stramenopiles</taxon>
        <taxon>Oomycota</taxon>
        <taxon>Saprolegniomycetes</taxon>
        <taxon>Saprolegniales</taxon>
        <taxon>Verrucalvaceae</taxon>
        <taxon>Aphanomyces</taxon>
    </lineage>
</organism>
<dbReference type="EMBL" id="CAADRA010007093">
    <property type="protein sequence ID" value="VFT99191.1"/>
    <property type="molecule type" value="Genomic_DNA"/>
</dbReference>
<keyword evidence="4" id="KW-1185">Reference proteome</keyword>